<gene>
    <name evidence="2" type="ORF">ACJRO7_033222</name>
</gene>
<organism evidence="2 3">
    <name type="scientific">Eucalyptus globulus</name>
    <name type="common">Tasmanian blue gum</name>
    <dbReference type="NCBI Taxonomy" id="34317"/>
    <lineage>
        <taxon>Eukaryota</taxon>
        <taxon>Viridiplantae</taxon>
        <taxon>Streptophyta</taxon>
        <taxon>Embryophyta</taxon>
        <taxon>Tracheophyta</taxon>
        <taxon>Spermatophyta</taxon>
        <taxon>Magnoliopsida</taxon>
        <taxon>eudicotyledons</taxon>
        <taxon>Gunneridae</taxon>
        <taxon>Pentapetalae</taxon>
        <taxon>rosids</taxon>
        <taxon>malvids</taxon>
        <taxon>Myrtales</taxon>
        <taxon>Myrtaceae</taxon>
        <taxon>Myrtoideae</taxon>
        <taxon>Eucalypteae</taxon>
        <taxon>Eucalyptus</taxon>
    </lineage>
</organism>
<evidence type="ECO:0000313" key="2">
    <source>
        <dbReference type="EMBL" id="KAL3728601.1"/>
    </source>
</evidence>
<proteinExistence type="predicted"/>
<protein>
    <submittedName>
        <fullName evidence="2">Uncharacterized protein</fullName>
    </submittedName>
</protein>
<feature type="region of interest" description="Disordered" evidence="1">
    <location>
        <begin position="58"/>
        <end position="102"/>
    </location>
</feature>
<evidence type="ECO:0000313" key="3">
    <source>
        <dbReference type="Proteomes" id="UP001634007"/>
    </source>
</evidence>
<dbReference type="EMBL" id="JBJKBG010000008">
    <property type="protein sequence ID" value="KAL3728601.1"/>
    <property type="molecule type" value="Genomic_DNA"/>
</dbReference>
<accession>A0ABD3JS38</accession>
<sequence length="117" mass="13227">MAWDAPEYLVYHELILTAKEYMQCAPSSLWSHSSRPNFVPCFSPLRTRICLCWSTGKSKGREGGHGGRNGEPEEIAGRCGGRNKEEREKRAKQRQQVSLPGLKQGTSTYLRLKKFGL</sequence>
<reference evidence="2 3" key="1">
    <citation type="submission" date="2024-11" db="EMBL/GenBank/DDBJ databases">
        <title>Chromosome-level genome assembly of Eucalyptus globulus Labill. provides insights into its genome evolution.</title>
        <authorList>
            <person name="Li X."/>
        </authorList>
    </citation>
    <scope>NUCLEOTIDE SEQUENCE [LARGE SCALE GENOMIC DNA]</scope>
    <source>
        <strain evidence="2">CL2024</strain>
        <tissue evidence="2">Fresh tender leaves</tissue>
    </source>
</reference>
<evidence type="ECO:0000256" key="1">
    <source>
        <dbReference type="SAM" id="MobiDB-lite"/>
    </source>
</evidence>
<keyword evidence="3" id="KW-1185">Reference proteome</keyword>
<feature type="compositionally biased region" description="Basic and acidic residues" evidence="1">
    <location>
        <begin position="59"/>
        <end position="71"/>
    </location>
</feature>
<dbReference type="AlphaFoldDB" id="A0ABD3JS38"/>
<comment type="caution">
    <text evidence="2">The sequence shown here is derived from an EMBL/GenBank/DDBJ whole genome shotgun (WGS) entry which is preliminary data.</text>
</comment>
<name>A0ABD3JS38_EUCGL</name>
<dbReference type="Proteomes" id="UP001634007">
    <property type="component" value="Unassembled WGS sequence"/>
</dbReference>